<organism evidence="1 2">
    <name type="scientific">Armadillidium nasatum</name>
    <dbReference type="NCBI Taxonomy" id="96803"/>
    <lineage>
        <taxon>Eukaryota</taxon>
        <taxon>Metazoa</taxon>
        <taxon>Ecdysozoa</taxon>
        <taxon>Arthropoda</taxon>
        <taxon>Crustacea</taxon>
        <taxon>Multicrustacea</taxon>
        <taxon>Malacostraca</taxon>
        <taxon>Eumalacostraca</taxon>
        <taxon>Peracarida</taxon>
        <taxon>Isopoda</taxon>
        <taxon>Oniscidea</taxon>
        <taxon>Crinocheta</taxon>
        <taxon>Armadillidiidae</taxon>
        <taxon>Armadillidium</taxon>
    </lineage>
</organism>
<accession>A0A5N5TMR6</accession>
<comment type="caution">
    <text evidence="1">The sequence shown here is derived from an EMBL/GenBank/DDBJ whole genome shotgun (WGS) entry which is preliminary data.</text>
</comment>
<evidence type="ECO:0000313" key="1">
    <source>
        <dbReference type="EMBL" id="KAB7507473.1"/>
    </source>
</evidence>
<proteinExistence type="predicted"/>
<dbReference type="EMBL" id="SEYY01000327">
    <property type="protein sequence ID" value="KAB7507473.1"/>
    <property type="molecule type" value="Genomic_DNA"/>
</dbReference>
<evidence type="ECO:0000313" key="2">
    <source>
        <dbReference type="Proteomes" id="UP000326759"/>
    </source>
</evidence>
<keyword evidence="2" id="KW-1185">Reference proteome</keyword>
<sequence length="452" mass="50677">MLNPAMHSEIDVIIRDIKAKKGGFVRSMYSPELFDLLVNGKSNLSDIKLYHDRSVKTNHEFLPLNFEMSSVVSTNTSSTLGASASKSFSLVSSMPTATTASASTTFSVNSSVPEVSLYEDNLKDVNVLDLMDEEDRAEALSPKSNSSTDTVVFDPKIVNCRTLNEDESSILTANDLDDVEPIPMPSETCEGNSVMPNNILNIISDMSLNTDNISSGNAFANTVWSNETEIVIADNSSNSSSSNIDEQQTPIQSFPEIDKCIPKWREIFPWMEWDPRKKTISCSLCEGIHKKLDSSSVVIIVKIFHPDDVFSVSKQLRVHSEKYTHKTAYIIDKKEIITTLHYLATVHFEILLLLMKLLLHPCAGLLIVRYVNENDEPEEHIISSYIGVVDKNPCEYLLSLGVSLKNLIVYVSNSRCEECQRCKGTKKAMYKHGTPARLPVIDRYLRYLWKTK</sequence>
<dbReference type="Proteomes" id="UP000326759">
    <property type="component" value="Unassembled WGS sequence"/>
</dbReference>
<protein>
    <submittedName>
        <fullName evidence="1">Uncharacterized protein</fullName>
    </submittedName>
</protein>
<feature type="non-terminal residue" evidence="1">
    <location>
        <position position="452"/>
    </location>
</feature>
<name>A0A5N5TMR6_9CRUS</name>
<gene>
    <name evidence="1" type="ORF">Anas_02605</name>
</gene>
<reference evidence="1 2" key="1">
    <citation type="journal article" date="2019" name="PLoS Biol.">
        <title>Sex chromosomes control vertical transmission of feminizing Wolbachia symbionts in an isopod.</title>
        <authorList>
            <person name="Becking T."/>
            <person name="Chebbi M.A."/>
            <person name="Giraud I."/>
            <person name="Moumen B."/>
            <person name="Laverre T."/>
            <person name="Caubet Y."/>
            <person name="Peccoud J."/>
            <person name="Gilbert C."/>
            <person name="Cordaux R."/>
        </authorList>
    </citation>
    <scope>NUCLEOTIDE SEQUENCE [LARGE SCALE GENOMIC DNA]</scope>
    <source>
        <strain evidence="1">ANa2</strain>
        <tissue evidence="1">Whole body excluding digestive tract and cuticle</tissue>
    </source>
</reference>
<dbReference type="AlphaFoldDB" id="A0A5N5TMR6"/>